<accession>A0A7W8J815</accession>
<evidence type="ECO:0000256" key="1">
    <source>
        <dbReference type="SAM" id="Phobius"/>
    </source>
</evidence>
<evidence type="ECO:0000313" key="2">
    <source>
        <dbReference type="EMBL" id="MBB5344333.1"/>
    </source>
</evidence>
<gene>
    <name evidence="2" type="ORF">HDF10_002312</name>
</gene>
<dbReference type="EMBL" id="JACHDZ010000003">
    <property type="protein sequence ID" value="MBB5344333.1"/>
    <property type="molecule type" value="Genomic_DNA"/>
</dbReference>
<sequence length="409" mass="46567">MRLVRFAGWVVLSLVLLTFLAVQIQLLISRWRAERLSADMHQIRLYQSTWADAQRLMNRWGAWGHYDGSCTAASCQYAIGMGTIRYQNPDAPRRVWVEWFSAHDRLNLYEWLGGRDAVVYASFTVHDGTIWRTGSGIGVTVPTRRIRRDNDWPWSLSISAASRQRLHRTIEDPFSFGFLGSEDELAKHLYYKVWRPGGCEINCQVEIVYYSTHTPPAEIERLTSYNFSCFTQLIACAHIEDLLPASKEWHLYDEYQSSPTVPIPPSRPASSYVMPIPPPCSKIPVWAHSRDVRYALAVEVLPTTADDQKFDPRMAKVRVVSSLKEPAPWLSGAVVRAYPYGNGNIPPEEGQGLIPGRRFIVFPVGNDEKHDILTKDSSIKLDRCGVLEDTPETRRELEKGFAQNDTLNP</sequence>
<keyword evidence="1" id="KW-0812">Transmembrane</keyword>
<comment type="caution">
    <text evidence="2">The sequence shown here is derived from an EMBL/GenBank/DDBJ whole genome shotgun (WGS) entry which is preliminary data.</text>
</comment>
<feature type="transmembrane region" description="Helical" evidence="1">
    <location>
        <begin position="6"/>
        <end position="28"/>
    </location>
</feature>
<protein>
    <submittedName>
        <fullName evidence="2">Uncharacterized protein</fullName>
    </submittedName>
</protein>
<keyword evidence="1" id="KW-1133">Transmembrane helix</keyword>
<keyword evidence="1" id="KW-0472">Membrane</keyword>
<proteinExistence type="predicted"/>
<reference evidence="2 3" key="1">
    <citation type="submission" date="2020-08" db="EMBL/GenBank/DDBJ databases">
        <title>Genomic Encyclopedia of Type Strains, Phase IV (KMG-V): Genome sequencing to study the core and pangenomes of soil and plant-associated prokaryotes.</title>
        <authorList>
            <person name="Whitman W."/>
        </authorList>
    </citation>
    <scope>NUCLEOTIDE SEQUENCE [LARGE SCALE GENOMIC DNA]</scope>
    <source>
        <strain evidence="2 3">M8US30</strain>
    </source>
</reference>
<dbReference type="AlphaFoldDB" id="A0A7W8J815"/>
<name>A0A7W8J815_9BACT</name>
<dbReference type="Proteomes" id="UP000569092">
    <property type="component" value="Unassembled WGS sequence"/>
</dbReference>
<evidence type="ECO:0000313" key="3">
    <source>
        <dbReference type="Proteomes" id="UP000569092"/>
    </source>
</evidence>
<organism evidence="2 3">
    <name type="scientific">Tunturiibacter lichenicola</name>
    <dbReference type="NCBI Taxonomy" id="2051959"/>
    <lineage>
        <taxon>Bacteria</taxon>
        <taxon>Pseudomonadati</taxon>
        <taxon>Acidobacteriota</taxon>
        <taxon>Terriglobia</taxon>
        <taxon>Terriglobales</taxon>
        <taxon>Acidobacteriaceae</taxon>
        <taxon>Tunturiibacter</taxon>
    </lineage>
</organism>